<name>A0A9D1UP10_9FIRM</name>
<keyword evidence="1" id="KW-1133">Transmembrane helix</keyword>
<accession>A0A9D1UP10</accession>
<reference evidence="2" key="2">
    <citation type="submission" date="2021-04" db="EMBL/GenBank/DDBJ databases">
        <authorList>
            <person name="Gilroy R."/>
        </authorList>
    </citation>
    <scope>NUCLEOTIDE SEQUENCE</scope>
    <source>
        <strain evidence="2">ChiGjej6B6-1540</strain>
    </source>
</reference>
<keyword evidence="1" id="KW-0812">Transmembrane</keyword>
<dbReference type="EMBL" id="DXGA01000068">
    <property type="protein sequence ID" value="HIW93510.1"/>
    <property type="molecule type" value="Genomic_DNA"/>
</dbReference>
<organism evidence="2 3">
    <name type="scientific">Candidatus Flavonifractor merdipullorum</name>
    <dbReference type="NCBI Taxonomy" id="2838590"/>
    <lineage>
        <taxon>Bacteria</taxon>
        <taxon>Bacillati</taxon>
        <taxon>Bacillota</taxon>
        <taxon>Clostridia</taxon>
        <taxon>Eubacteriales</taxon>
        <taxon>Oscillospiraceae</taxon>
        <taxon>Flavonifractor</taxon>
    </lineage>
</organism>
<sequence>MMSKLSILKLLLGGIGFMLFAICCYMLAINMRSTLCFAIGFFAPVAGILMLLVGLTSKEQT</sequence>
<protein>
    <submittedName>
        <fullName evidence="2">Uncharacterized protein</fullName>
    </submittedName>
</protein>
<evidence type="ECO:0000313" key="3">
    <source>
        <dbReference type="Proteomes" id="UP000824192"/>
    </source>
</evidence>
<dbReference type="Proteomes" id="UP000824192">
    <property type="component" value="Unassembled WGS sequence"/>
</dbReference>
<evidence type="ECO:0000313" key="2">
    <source>
        <dbReference type="EMBL" id="HIW93510.1"/>
    </source>
</evidence>
<reference evidence="2" key="1">
    <citation type="journal article" date="2021" name="PeerJ">
        <title>Extensive microbial diversity within the chicken gut microbiome revealed by metagenomics and culture.</title>
        <authorList>
            <person name="Gilroy R."/>
            <person name="Ravi A."/>
            <person name="Getino M."/>
            <person name="Pursley I."/>
            <person name="Horton D.L."/>
            <person name="Alikhan N.F."/>
            <person name="Baker D."/>
            <person name="Gharbi K."/>
            <person name="Hall N."/>
            <person name="Watson M."/>
            <person name="Adriaenssens E.M."/>
            <person name="Foster-Nyarko E."/>
            <person name="Jarju S."/>
            <person name="Secka A."/>
            <person name="Antonio M."/>
            <person name="Oren A."/>
            <person name="Chaudhuri R.R."/>
            <person name="La Ragione R."/>
            <person name="Hildebrand F."/>
            <person name="Pallen M.J."/>
        </authorList>
    </citation>
    <scope>NUCLEOTIDE SEQUENCE</scope>
    <source>
        <strain evidence="2">ChiGjej6B6-1540</strain>
    </source>
</reference>
<proteinExistence type="predicted"/>
<gene>
    <name evidence="2" type="ORF">H9868_03115</name>
</gene>
<dbReference type="AlphaFoldDB" id="A0A9D1UP10"/>
<comment type="caution">
    <text evidence="2">The sequence shown here is derived from an EMBL/GenBank/DDBJ whole genome shotgun (WGS) entry which is preliminary data.</text>
</comment>
<keyword evidence="1" id="KW-0472">Membrane</keyword>
<evidence type="ECO:0000256" key="1">
    <source>
        <dbReference type="SAM" id="Phobius"/>
    </source>
</evidence>
<feature type="transmembrane region" description="Helical" evidence="1">
    <location>
        <begin position="35"/>
        <end position="55"/>
    </location>
</feature>
<feature type="transmembrane region" description="Helical" evidence="1">
    <location>
        <begin position="6"/>
        <end position="28"/>
    </location>
</feature>